<organism evidence="2 3">
    <name type="scientific">Mycena sanguinolenta</name>
    <dbReference type="NCBI Taxonomy" id="230812"/>
    <lineage>
        <taxon>Eukaryota</taxon>
        <taxon>Fungi</taxon>
        <taxon>Dikarya</taxon>
        <taxon>Basidiomycota</taxon>
        <taxon>Agaricomycotina</taxon>
        <taxon>Agaricomycetes</taxon>
        <taxon>Agaricomycetidae</taxon>
        <taxon>Agaricales</taxon>
        <taxon>Marasmiineae</taxon>
        <taxon>Mycenaceae</taxon>
        <taxon>Mycena</taxon>
    </lineage>
</organism>
<gene>
    <name evidence="2" type="ORF">MSAN_01838400</name>
</gene>
<feature type="compositionally biased region" description="Polar residues" evidence="1">
    <location>
        <begin position="1"/>
        <end position="21"/>
    </location>
</feature>
<evidence type="ECO:0000313" key="2">
    <source>
        <dbReference type="EMBL" id="KAF7346117.1"/>
    </source>
</evidence>
<keyword evidence="3" id="KW-1185">Reference proteome</keyword>
<evidence type="ECO:0000256" key="1">
    <source>
        <dbReference type="SAM" id="MobiDB-lite"/>
    </source>
</evidence>
<sequence>MPLVDSTNSLKRSRSARSNASPEPAHKKRCLNDRQARCREESPQPPVCELETLLRRLAKSVDFATVKALKALVTERKQGAAVTVMIQSLIERVKAIVAGRFQDSEDSEKLLQTELYVEWLREYDFVLTAVQNVLRAKIKIATGKTLFTILFHLIDEEPAGPVEPCSWVMTLVEEANDSSTDERSLAAVRKAEANLDRFDAVMALAVQRYKSESRDYWQLSKAIGSKQETLARSCCLLSEQTGFGDADDLGFGLLVTTREAMLKWKEQASDDCDQEDSGYSSK</sequence>
<dbReference type="AlphaFoldDB" id="A0A8H6XTF5"/>
<accession>A0A8H6XTF5</accession>
<dbReference type="EMBL" id="JACAZH010000019">
    <property type="protein sequence ID" value="KAF7346117.1"/>
    <property type="molecule type" value="Genomic_DNA"/>
</dbReference>
<feature type="region of interest" description="Disordered" evidence="1">
    <location>
        <begin position="1"/>
        <end position="30"/>
    </location>
</feature>
<dbReference type="OrthoDB" id="2945238at2759"/>
<name>A0A8H6XTF5_9AGAR</name>
<proteinExistence type="predicted"/>
<protein>
    <submittedName>
        <fullName evidence="2">Uncharacterized protein</fullName>
    </submittedName>
</protein>
<comment type="caution">
    <text evidence="2">The sequence shown here is derived from an EMBL/GenBank/DDBJ whole genome shotgun (WGS) entry which is preliminary data.</text>
</comment>
<reference evidence="2" key="1">
    <citation type="submission" date="2020-05" db="EMBL/GenBank/DDBJ databases">
        <title>Mycena genomes resolve the evolution of fungal bioluminescence.</title>
        <authorList>
            <person name="Tsai I.J."/>
        </authorList>
    </citation>
    <scope>NUCLEOTIDE SEQUENCE</scope>
    <source>
        <strain evidence="2">160909Yilan</strain>
    </source>
</reference>
<evidence type="ECO:0000313" key="3">
    <source>
        <dbReference type="Proteomes" id="UP000623467"/>
    </source>
</evidence>
<dbReference type="Proteomes" id="UP000623467">
    <property type="component" value="Unassembled WGS sequence"/>
</dbReference>